<gene>
    <name evidence="2" type="ordered locus">ESA_03076</name>
</gene>
<dbReference type="HOGENOM" id="CLU_145949_1_1_6"/>
<feature type="domain" description="ASCH" evidence="1">
    <location>
        <begin position="5"/>
        <end position="77"/>
    </location>
</feature>
<dbReference type="EMBL" id="CP000783">
    <property type="protein sequence ID" value="ABU78305.1"/>
    <property type="molecule type" value="Genomic_DNA"/>
</dbReference>
<dbReference type="SMART" id="SM01022">
    <property type="entry name" value="ASCH"/>
    <property type="match status" value="1"/>
</dbReference>
<dbReference type="PATRIC" id="fig|290339.8.peg.2733"/>
<dbReference type="Proteomes" id="UP000000260">
    <property type="component" value="Chromosome"/>
</dbReference>
<dbReference type="SUPFAM" id="SSF88697">
    <property type="entry name" value="PUA domain-like"/>
    <property type="match status" value="1"/>
</dbReference>
<dbReference type="InterPro" id="IPR007374">
    <property type="entry name" value="ASCH_domain"/>
</dbReference>
<dbReference type="RefSeq" id="WP_012125652.1">
    <property type="nucleotide sequence ID" value="NC_009778.1"/>
</dbReference>
<dbReference type="InterPro" id="IPR039440">
    <property type="entry name" value="DUF3850"/>
</dbReference>
<evidence type="ECO:0000313" key="2">
    <source>
        <dbReference type="EMBL" id="ABU78305.1"/>
    </source>
</evidence>
<dbReference type="AlphaFoldDB" id="A7MEP6"/>
<organism evidence="2 3">
    <name type="scientific">Cronobacter sakazakii (strain ATCC BAA-894)</name>
    <name type="common">Enterobacter sakazakii</name>
    <dbReference type="NCBI Taxonomy" id="290339"/>
    <lineage>
        <taxon>Bacteria</taxon>
        <taxon>Pseudomonadati</taxon>
        <taxon>Pseudomonadota</taxon>
        <taxon>Gammaproteobacteria</taxon>
        <taxon>Enterobacterales</taxon>
        <taxon>Enterobacteriaceae</taxon>
        <taxon>Cronobacter</taxon>
    </lineage>
</organism>
<dbReference type="KEGG" id="esa:ESA_03076"/>
<accession>A7MEP6</accession>
<evidence type="ECO:0000259" key="1">
    <source>
        <dbReference type="SMART" id="SM01022"/>
    </source>
</evidence>
<protein>
    <recommendedName>
        <fullName evidence="1">ASCH domain-containing protein</fullName>
    </recommendedName>
</protein>
<dbReference type="Pfam" id="PF12961">
    <property type="entry name" value="DUF3850"/>
    <property type="match status" value="1"/>
</dbReference>
<sequence length="85" mass="9651">MFHHLKILPEHFIPVLEGVKLAELRKNDRNYQVGDILVLCEWNGEYTGEACEREVVHVADVGSYLPGYVLLSMRVANEADNIPSK</sequence>
<proteinExistence type="predicted"/>
<dbReference type="InterPro" id="IPR015947">
    <property type="entry name" value="PUA-like_sf"/>
</dbReference>
<reference evidence="2 3" key="1">
    <citation type="journal article" date="2010" name="PLoS ONE">
        <title>Genome sequence of Cronobacter sakazakii BAA-894 and comparative genomic hybridization analysis with other Cronobacter species.</title>
        <authorList>
            <person name="Kucerova E."/>
            <person name="Clifton S.W."/>
            <person name="Xia X.Q."/>
            <person name="Long F."/>
            <person name="Porwollik S."/>
            <person name="Fulton L."/>
            <person name="Fronick C."/>
            <person name="Minx P."/>
            <person name="Kyung K."/>
            <person name="Warren W."/>
            <person name="Fulton R."/>
            <person name="Feng D."/>
            <person name="Wollam A."/>
            <person name="Shah N."/>
            <person name="Bhonagiri V."/>
            <person name="Nash W.E."/>
            <person name="Hallsworth-Pepin K."/>
            <person name="Wilson R.K."/>
            <person name="McClelland M."/>
            <person name="Forsythe S.J."/>
        </authorList>
    </citation>
    <scope>NUCLEOTIDE SEQUENCE [LARGE SCALE GENOMIC DNA]</scope>
    <source>
        <strain evidence="2 3">ATCC BAA-894</strain>
    </source>
</reference>
<keyword evidence="3" id="KW-1185">Reference proteome</keyword>
<evidence type="ECO:0000313" key="3">
    <source>
        <dbReference type="Proteomes" id="UP000000260"/>
    </source>
</evidence>
<name>A7MEP6_CROS8</name>
<dbReference type="Gene3D" id="2.30.130.30">
    <property type="entry name" value="Hypothetical protein"/>
    <property type="match status" value="1"/>
</dbReference>